<name>A0A3B0TR55_9ZZZZ</name>
<dbReference type="AlphaFoldDB" id="A0A3B0TR55"/>
<sequence length="285" mass="32081">MTVQRPLNPVQPIMWKIGCYLSKKLGFKAIIYLILPHVKAPNFTTKAYVMKTLYFTLCIVVVCLFSSFKPPSEACNYAGSNLGYVKTQTEKAVAENDINKSSFFTYKAIKAIHESLEQFNECGCERADADIEESLQNLKLATKATSLNGTKILLREALKNTISALEAINDHELHSSSYSSTELAMVKVVGNKEELKPMAKRPSEKLLHKKIDASLSNYRKSLNIIVNSVNCKDARAYAEKVYKQCEQQLLKPSLSEGKKYYNLKTKEITAEAIERLRGCRVAYSK</sequence>
<protein>
    <submittedName>
        <fullName evidence="1">Uncharacterized protein</fullName>
    </submittedName>
</protein>
<dbReference type="EMBL" id="UOEL01000049">
    <property type="protein sequence ID" value="VAW11124.1"/>
    <property type="molecule type" value="Genomic_DNA"/>
</dbReference>
<evidence type="ECO:0000313" key="1">
    <source>
        <dbReference type="EMBL" id="VAW11124.1"/>
    </source>
</evidence>
<accession>A0A3B0TR55</accession>
<gene>
    <name evidence="1" type="ORF">MNBD_BACTEROID03-511</name>
</gene>
<proteinExistence type="predicted"/>
<reference evidence="1" key="1">
    <citation type="submission" date="2018-06" db="EMBL/GenBank/DDBJ databases">
        <authorList>
            <person name="Zhirakovskaya E."/>
        </authorList>
    </citation>
    <scope>NUCLEOTIDE SEQUENCE</scope>
</reference>
<organism evidence="1">
    <name type="scientific">hydrothermal vent metagenome</name>
    <dbReference type="NCBI Taxonomy" id="652676"/>
    <lineage>
        <taxon>unclassified sequences</taxon>
        <taxon>metagenomes</taxon>
        <taxon>ecological metagenomes</taxon>
    </lineage>
</organism>